<proteinExistence type="predicted"/>
<evidence type="ECO:0008006" key="4">
    <source>
        <dbReference type="Google" id="ProtNLM"/>
    </source>
</evidence>
<evidence type="ECO:0000313" key="3">
    <source>
        <dbReference type="Proteomes" id="UP001165297"/>
    </source>
</evidence>
<dbReference type="Proteomes" id="UP001165297">
    <property type="component" value="Unassembled WGS sequence"/>
</dbReference>
<keyword evidence="1" id="KW-1133">Transmembrane helix</keyword>
<comment type="caution">
    <text evidence="2">The sequence shown here is derived from an EMBL/GenBank/DDBJ whole genome shotgun (WGS) entry which is preliminary data.</text>
</comment>
<feature type="transmembrane region" description="Helical" evidence="1">
    <location>
        <begin position="21"/>
        <end position="42"/>
    </location>
</feature>
<protein>
    <recommendedName>
        <fullName evidence="4">DUF3575 domain-containing protein</fullName>
    </recommendedName>
</protein>
<dbReference type="RefSeq" id="WP_226189711.1">
    <property type="nucleotide sequence ID" value="NZ_JAJADQ010000013.1"/>
</dbReference>
<sequence length="778" mass="86879">MVDTLQLSITSLKYQPFCHRFIISLIIIFIASSCPPVQAQFFTTPQGAYCAAGDKIDTDTLVFATTKAMPFDRCFLLKYVLPGKPAVRSFIIEPIDRDGKTKLTRRDYRLYLKAFPEESERQAARARVSYEHFVKLSPSPKPTQADYEKYITSFPDTSRRKIEKRNVSFKAFQGGAVYYAHPILAAVPKGKSTEVTLRIPPLEPNREYRIKLLADNDADAKQLLKIGAMVFKSQQLPADAGLLEEAMLLHRQNITARQNNPNNTLASFEGFNEFVAALYAFKVSFDTYHSHTPSLYDSDTAAAVVQYRLFFTPSTQAVKPLDSLQNFKSPRYTTITQDITFGSRFISTNPVNADLTPRIDPEGHLSLNILDTYGQPINLDVDASYQLQALAYDDLGNPHLLEVGTLKSSRKGMLFEAVPKARVNDGKWLEPSTSIMGNYTIIQTQKELIECMVEGAVWAAPTFNLAALTLCMEKAVTCPCAKEGIKDLTARDNLMNTLTLLAETDATRRNAVAGGLLSIDDLTKHASPDDDTYYETRKANLKASITRLTEAIAFIEKVRLLSPAHLTALDALLTSTNLYTASLREVATPLDKVLATEAKSRQLLISNLLAPQTVLTGSGSSSVLDLVAENKFRIVPDFGFVVFFDRREAFEQSFKPKDFSPYLGFNIGFRSIDKHIPWRLISHKTLWHHLSFVSGITLRSLAITGRREDFFNKSSLLTGLGYRLNNYLRVTTGGVWFKAIDPNPLSTDRPVQVSPFIGVSVDLDLKELFGGISSWFKL</sequence>
<evidence type="ECO:0000313" key="2">
    <source>
        <dbReference type="EMBL" id="MCB2380060.1"/>
    </source>
</evidence>
<keyword evidence="3" id="KW-1185">Reference proteome</keyword>
<reference evidence="2" key="1">
    <citation type="submission" date="2021-10" db="EMBL/GenBank/DDBJ databases">
        <authorList>
            <person name="Dean J.D."/>
            <person name="Kim M.K."/>
            <person name="Newey C.N."/>
            <person name="Stoker T.S."/>
            <person name="Thompson D.W."/>
            <person name="Grose J.H."/>
        </authorList>
    </citation>
    <scope>NUCLEOTIDE SEQUENCE</scope>
    <source>
        <strain evidence="2">BT635</strain>
    </source>
</reference>
<keyword evidence="1" id="KW-0472">Membrane</keyword>
<gene>
    <name evidence="2" type="ORF">LGH70_20870</name>
</gene>
<evidence type="ECO:0000256" key="1">
    <source>
        <dbReference type="SAM" id="Phobius"/>
    </source>
</evidence>
<name>A0ABS8ALE5_9BACT</name>
<organism evidence="2 3">
    <name type="scientific">Hymenobacter nitidus</name>
    <dbReference type="NCBI Taxonomy" id="2880929"/>
    <lineage>
        <taxon>Bacteria</taxon>
        <taxon>Pseudomonadati</taxon>
        <taxon>Bacteroidota</taxon>
        <taxon>Cytophagia</taxon>
        <taxon>Cytophagales</taxon>
        <taxon>Hymenobacteraceae</taxon>
        <taxon>Hymenobacter</taxon>
    </lineage>
</organism>
<dbReference type="EMBL" id="JAJADQ010000013">
    <property type="protein sequence ID" value="MCB2380060.1"/>
    <property type="molecule type" value="Genomic_DNA"/>
</dbReference>
<accession>A0ABS8ALE5</accession>
<keyword evidence="1" id="KW-0812">Transmembrane</keyword>